<keyword evidence="2" id="KW-1133">Transmembrane helix</keyword>
<feature type="region of interest" description="Disordered" evidence="1">
    <location>
        <begin position="1"/>
        <end position="27"/>
    </location>
</feature>
<feature type="compositionally biased region" description="Polar residues" evidence="1">
    <location>
        <begin position="168"/>
        <end position="177"/>
    </location>
</feature>
<comment type="caution">
    <text evidence="3">The sequence shown here is derived from an EMBL/GenBank/DDBJ whole genome shotgun (WGS) entry which is preliminary data.</text>
</comment>
<evidence type="ECO:0000256" key="2">
    <source>
        <dbReference type="SAM" id="Phobius"/>
    </source>
</evidence>
<sequence length="196" mass="21313">MMNQWNCNERQGCRAESQTSLSENTEQIPSSWGIHMHRREYGGEADPSSTPAAEANCKAVRCFDEHASTEQLLWPSSETLLEENDDSTRGEKNRILPYVLIALVSGLLMVTAGSVLLNAKPIPDFRWKPNASYAESRSPVPAAVASGRMAPALRAPRKPTTAAGIVSESHNFPSSKMTTTDSSSDLEVTQGPPKLV</sequence>
<dbReference type="Proteomes" id="UP000821866">
    <property type="component" value="Chromosome 9"/>
</dbReference>
<protein>
    <submittedName>
        <fullName evidence="3">Uncharacterized protein</fullName>
    </submittedName>
</protein>
<feature type="region of interest" description="Disordered" evidence="1">
    <location>
        <begin position="149"/>
        <end position="196"/>
    </location>
</feature>
<feature type="compositionally biased region" description="Polar residues" evidence="1">
    <location>
        <begin position="16"/>
        <end position="27"/>
    </location>
</feature>
<feature type="transmembrane region" description="Helical" evidence="2">
    <location>
        <begin position="95"/>
        <end position="119"/>
    </location>
</feature>
<dbReference type="AlphaFoldDB" id="A0A9J6D406"/>
<organism evidence="3 4">
    <name type="scientific">Rhipicephalus microplus</name>
    <name type="common">Cattle tick</name>
    <name type="synonym">Boophilus microplus</name>
    <dbReference type="NCBI Taxonomy" id="6941"/>
    <lineage>
        <taxon>Eukaryota</taxon>
        <taxon>Metazoa</taxon>
        <taxon>Ecdysozoa</taxon>
        <taxon>Arthropoda</taxon>
        <taxon>Chelicerata</taxon>
        <taxon>Arachnida</taxon>
        <taxon>Acari</taxon>
        <taxon>Parasitiformes</taxon>
        <taxon>Ixodida</taxon>
        <taxon>Ixodoidea</taxon>
        <taxon>Ixodidae</taxon>
        <taxon>Rhipicephalinae</taxon>
        <taxon>Rhipicephalus</taxon>
        <taxon>Boophilus</taxon>
    </lineage>
</organism>
<evidence type="ECO:0000313" key="3">
    <source>
        <dbReference type="EMBL" id="KAH8008792.1"/>
    </source>
</evidence>
<reference evidence="3" key="2">
    <citation type="submission" date="2021-09" db="EMBL/GenBank/DDBJ databases">
        <authorList>
            <person name="Jia N."/>
            <person name="Wang J."/>
            <person name="Shi W."/>
            <person name="Du L."/>
            <person name="Sun Y."/>
            <person name="Zhan W."/>
            <person name="Jiang J."/>
            <person name="Wang Q."/>
            <person name="Zhang B."/>
            <person name="Ji P."/>
            <person name="Sakyi L.B."/>
            <person name="Cui X."/>
            <person name="Yuan T."/>
            <person name="Jiang B."/>
            <person name="Yang W."/>
            <person name="Lam T.T.-Y."/>
            <person name="Chang Q."/>
            <person name="Ding S."/>
            <person name="Wang X."/>
            <person name="Zhu J."/>
            <person name="Ruan X."/>
            <person name="Zhao L."/>
            <person name="Wei J."/>
            <person name="Que T."/>
            <person name="Du C."/>
            <person name="Cheng J."/>
            <person name="Dai P."/>
            <person name="Han X."/>
            <person name="Huang E."/>
            <person name="Gao Y."/>
            <person name="Liu J."/>
            <person name="Shao H."/>
            <person name="Ye R."/>
            <person name="Li L."/>
            <person name="Wei W."/>
            <person name="Wang X."/>
            <person name="Wang C."/>
            <person name="Huo Q."/>
            <person name="Li W."/>
            <person name="Guo W."/>
            <person name="Chen H."/>
            <person name="Chen S."/>
            <person name="Zhou L."/>
            <person name="Zhou L."/>
            <person name="Ni X."/>
            <person name="Tian J."/>
            <person name="Zhou Y."/>
            <person name="Sheng Y."/>
            <person name="Liu T."/>
            <person name="Pan Y."/>
            <person name="Xia L."/>
            <person name="Li J."/>
            <person name="Zhao F."/>
            <person name="Cao W."/>
        </authorList>
    </citation>
    <scope>NUCLEOTIDE SEQUENCE</scope>
    <source>
        <strain evidence="3">Rmic-2018</strain>
        <tissue evidence="3">Larvae</tissue>
    </source>
</reference>
<proteinExistence type="predicted"/>
<evidence type="ECO:0000256" key="1">
    <source>
        <dbReference type="SAM" id="MobiDB-lite"/>
    </source>
</evidence>
<keyword evidence="2" id="KW-0812">Transmembrane</keyword>
<keyword evidence="2" id="KW-0472">Membrane</keyword>
<dbReference type="EMBL" id="JABSTU010000011">
    <property type="protein sequence ID" value="KAH8008792.1"/>
    <property type="molecule type" value="Genomic_DNA"/>
</dbReference>
<evidence type="ECO:0000313" key="4">
    <source>
        <dbReference type="Proteomes" id="UP000821866"/>
    </source>
</evidence>
<keyword evidence="4" id="KW-1185">Reference proteome</keyword>
<reference evidence="3" key="1">
    <citation type="journal article" date="2020" name="Cell">
        <title>Large-Scale Comparative Analyses of Tick Genomes Elucidate Their Genetic Diversity and Vector Capacities.</title>
        <authorList>
            <consortium name="Tick Genome and Microbiome Consortium (TIGMIC)"/>
            <person name="Jia N."/>
            <person name="Wang J."/>
            <person name="Shi W."/>
            <person name="Du L."/>
            <person name="Sun Y."/>
            <person name="Zhan W."/>
            <person name="Jiang J.F."/>
            <person name="Wang Q."/>
            <person name="Zhang B."/>
            <person name="Ji P."/>
            <person name="Bell-Sakyi L."/>
            <person name="Cui X.M."/>
            <person name="Yuan T.T."/>
            <person name="Jiang B.G."/>
            <person name="Yang W.F."/>
            <person name="Lam T.T."/>
            <person name="Chang Q.C."/>
            <person name="Ding S.J."/>
            <person name="Wang X.J."/>
            <person name="Zhu J.G."/>
            <person name="Ruan X.D."/>
            <person name="Zhao L."/>
            <person name="Wei J.T."/>
            <person name="Ye R.Z."/>
            <person name="Que T.C."/>
            <person name="Du C.H."/>
            <person name="Zhou Y.H."/>
            <person name="Cheng J.X."/>
            <person name="Dai P.F."/>
            <person name="Guo W.B."/>
            <person name="Han X.H."/>
            <person name="Huang E.J."/>
            <person name="Li L.F."/>
            <person name="Wei W."/>
            <person name="Gao Y.C."/>
            <person name="Liu J.Z."/>
            <person name="Shao H.Z."/>
            <person name="Wang X."/>
            <person name="Wang C.C."/>
            <person name="Yang T.C."/>
            <person name="Huo Q.B."/>
            <person name="Li W."/>
            <person name="Chen H.Y."/>
            <person name="Chen S.E."/>
            <person name="Zhou L.G."/>
            <person name="Ni X.B."/>
            <person name="Tian J.H."/>
            <person name="Sheng Y."/>
            <person name="Liu T."/>
            <person name="Pan Y.S."/>
            <person name="Xia L.Y."/>
            <person name="Li J."/>
            <person name="Zhao F."/>
            <person name="Cao W.C."/>
        </authorList>
    </citation>
    <scope>NUCLEOTIDE SEQUENCE</scope>
    <source>
        <strain evidence="3">Rmic-2018</strain>
    </source>
</reference>
<name>A0A9J6D406_RHIMP</name>
<accession>A0A9J6D406</accession>
<gene>
    <name evidence="3" type="ORF">HPB51_005577</name>
</gene>